<feature type="region of interest" description="Disordered" evidence="1">
    <location>
        <begin position="52"/>
        <end position="77"/>
    </location>
</feature>
<dbReference type="InterPro" id="IPR052521">
    <property type="entry name" value="Cell_div_SPOR-domain"/>
</dbReference>
<dbReference type="Proteomes" id="UP000010809">
    <property type="component" value="Chromosome"/>
</dbReference>
<keyword evidence="4" id="KW-0132">Cell division</keyword>
<proteinExistence type="predicted"/>
<dbReference type="STRING" id="1255043.TVNIR_3556"/>
<feature type="domain" description="SPOR" evidence="3">
    <location>
        <begin position="119"/>
        <end position="199"/>
    </location>
</feature>
<feature type="transmembrane region" description="Helical" evidence="2">
    <location>
        <begin position="20"/>
        <end position="42"/>
    </location>
</feature>
<keyword evidence="2" id="KW-0472">Membrane</keyword>
<dbReference type="Pfam" id="PF05036">
    <property type="entry name" value="SPOR"/>
    <property type="match status" value="1"/>
</dbReference>
<sequence>MAQARKVRRRPAPQHGSRPIPGWVWLLAGMLVGLAVAAVFYLQGADRMGQDPGWLTQGETATPAPPAQEPRPEPVPQDRTRFQFYELLPQDEVRVPPPPAPTTPRVATPEPAPTPESRSEPQGRVLLQTGSFRRYAQADEMKARLAMMGLQANIREVQVNGQTFHRVYLGPFDSDAQVNRTLERLRRENIEALRLPASG</sequence>
<dbReference type="InterPro" id="IPR007730">
    <property type="entry name" value="SPOR-like_dom"/>
</dbReference>
<evidence type="ECO:0000259" key="3">
    <source>
        <dbReference type="PROSITE" id="PS51724"/>
    </source>
</evidence>
<dbReference type="GO" id="GO:0051301">
    <property type="term" value="P:cell division"/>
    <property type="evidence" value="ECO:0007669"/>
    <property type="project" value="UniProtKB-KW"/>
</dbReference>
<dbReference type="GO" id="GO:0042834">
    <property type="term" value="F:peptidoglycan binding"/>
    <property type="evidence" value="ECO:0007669"/>
    <property type="project" value="InterPro"/>
</dbReference>
<keyword evidence="4" id="KW-0131">Cell cycle</keyword>
<accession>L0E3G2</accession>
<keyword evidence="2" id="KW-0812">Transmembrane</keyword>
<dbReference type="PROSITE" id="PS51724">
    <property type="entry name" value="SPOR"/>
    <property type="match status" value="1"/>
</dbReference>
<evidence type="ECO:0000313" key="4">
    <source>
        <dbReference type="EMBL" id="AGA35186.1"/>
    </source>
</evidence>
<dbReference type="PANTHER" id="PTHR38687">
    <property type="entry name" value="CELL DIVISION PROTEIN DEDD-RELATED"/>
    <property type="match status" value="1"/>
</dbReference>
<protein>
    <submittedName>
        <fullName evidence="4">Cell division protein</fullName>
    </submittedName>
</protein>
<evidence type="ECO:0000313" key="5">
    <source>
        <dbReference type="Proteomes" id="UP000010809"/>
    </source>
</evidence>
<organism evidence="4 5">
    <name type="scientific">Thioalkalivibrio nitratireducens (strain DSM 14787 / UNIQEM 213 / ALEN2)</name>
    <dbReference type="NCBI Taxonomy" id="1255043"/>
    <lineage>
        <taxon>Bacteria</taxon>
        <taxon>Pseudomonadati</taxon>
        <taxon>Pseudomonadota</taxon>
        <taxon>Gammaproteobacteria</taxon>
        <taxon>Chromatiales</taxon>
        <taxon>Ectothiorhodospiraceae</taxon>
        <taxon>Thioalkalivibrio</taxon>
    </lineage>
</organism>
<evidence type="ECO:0000256" key="2">
    <source>
        <dbReference type="SAM" id="Phobius"/>
    </source>
</evidence>
<dbReference type="PATRIC" id="fig|1255043.3.peg.3588"/>
<reference evidence="4" key="1">
    <citation type="submission" date="2015-12" db="EMBL/GenBank/DDBJ databases">
        <authorList>
            <person name="Tikhonova T.V."/>
            <person name="Pavlov A.R."/>
            <person name="Beletsky A.V."/>
            <person name="Mardanov A.V."/>
            <person name="Sorokin D.Y."/>
            <person name="Ravin N.V."/>
            <person name="Popov V.O."/>
        </authorList>
    </citation>
    <scope>NUCLEOTIDE SEQUENCE</scope>
    <source>
        <strain evidence="4">DSM 14787</strain>
    </source>
</reference>
<dbReference type="SUPFAM" id="SSF110997">
    <property type="entry name" value="Sporulation related repeat"/>
    <property type="match status" value="1"/>
</dbReference>
<dbReference type="Gene3D" id="3.30.70.1070">
    <property type="entry name" value="Sporulation related repeat"/>
    <property type="match status" value="1"/>
</dbReference>
<evidence type="ECO:0000256" key="1">
    <source>
        <dbReference type="SAM" id="MobiDB-lite"/>
    </source>
</evidence>
<dbReference type="HOGENOM" id="CLU_076835_0_0_6"/>
<dbReference type="OrthoDB" id="8558195at2"/>
<keyword evidence="2" id="KW-1133">Transmembrane helix</keyword>
<feature type="region of interest" description="Disordered" evidence="1">
    <location>
        <begin position="89"/>
        <end position="124"/>
    </location>
</feature>
<name>L0E3G2_THIND</name>
<gene>
    <name evidence="4" type="primary">ftsN [C]</name>
    <name evidence="4" type="ordered locus">TVNIR_3556</name>
</gene>
<dbReference type="EMBL" id="CP003989">
    <property type="protein sequence ID" value="AGA35186.1"/>
    <property type="molecule type" value="Genomic_DNA"/>
</dbReference>
<dbReference type="AlphaFoldDB" id="L0E3G2"/>
<dbReference type="KEGG" id="tni:TVNIR_3556"/>
<dbReference type="InterPro" id="IPR036680">
    <property type="entry name" value="SPOR-like_sf"/>
</dbReference>
<keyword evidence="5" id="KW-1185">Reference proteome</keyword>
<dbReference type="eggNOG" id="COG3087">
    <property type="taxonomic scope" value="Bacteria"/>
</dbReference>
<dbReference type="RefSeq" id="WP_015260281.1">
    <property type="nucleotide sequence ID" value="NC_019902.2"/>
</dbReference>